<protein>
    <submittedName>
        <fullName evidence="1">Uncharacterized protein</fullName>
    </submittedName>
</protein>
<organism evidence="1">
    <name type="scientific">viral metagenome</name>
    <dbReference type="NCBI Taxonomy" id="1070528"/>
    <lineage>
        <taxon>unclassified sequences</taxon>
        <taxon>metagenomes</taxon>
        <taxon>organismal metagenomes</taxon>
    </lineage>
</organism>
<accession>A0A6C0L9A7</accession>
<reference evidence="1" key="1">
    <citation type="journal article" date="2020" name="Nature">
        <title>Giant virus diversity and host interactions through global metagenomics.</title>
        <authorList>
            <person name="Schulz F."/>
            <person name="Roux S."/>
            <person name="Paez-Espino D."/>
            <person name="Jungbluth S."/>
            <person name="Walsh D.A."/>
            <person name="Denef V.J."/>
            <person name="McMahon K.D."/>
            <person name="Konstantinidis K.T."/>
            <person name="Eloe-Fadrosh E.A."/>
            <person name="Kyrpides N.C."/>
            <person name="Woyke T."/>
        </authorList>
    </citation>
    <scope>NUCLEOTIDE SEQUENCE</scope>
    <source>
        <strain evidence="1">GVMAG-M-3300027759-16</strain>
    </source>
</reference>
<dbReference type="EMBL" id="MN740438">
    <property type="protein sequence ID" value="QHU26254.1"/>
    <property type="molecule type" value="Genomic_DNA"/>
</dbReference>
<evidence type="ECO:0000313" key="1">
    <source>
        <dbReference type="EMBL" id="QHU26254.1"/>
    </source>
</evidence>
<sequence>MILLPYYMTEKKLPIGCTITTLWLFLTAGGGELWKVDEEHATLPRETIVQEYLVENGLHGDMRSSPENYLVYKVDPKKTEMKDFHMWSDALDGQDVQNVWRPFFWIGSETGTGEKDAWGWKEEVDTLKVGFQPMGDIWKVLRDSADIV</sequence>
<dbReference type="AlphaFoldDB" id="A0A6C0L9A7"/>
<proteinExistence type="predicted"/>
<name>A0A6C0L9A7_9ZZZZ</name>